<dbReference type="Pfam" id="PF07007">
    <property type="entry name" value="LprI"/>
    <property type="match status" value="1"/>
</dbReference>
<dbReference type="InterPro" id="IPR009739">
    <property type="entry name" value="LprI-like_N"/>
</dbReference>
<evidence type="ECO:0000313" key="3">
    <source>
        <dbReference type="Proteomes" id="UP000182987"/>
    </source>
</evidence>
<sequence length="445" mass="46821">MSKKLRAAGAALLLTAPLMAHAASFDCAKAGTPSEKAVCAAPTISALDGKLGDAFRAALKNHPDKADALKLDQRHWLATRDDTAWTYLSGGLGKELVNVMAGQYRQRIEFLTGLDKGKPGAPLAMVADGLTKLPSGSHDVLNDLKAQGVPIVLATDVEMKNVAALPYQPDEALKKAIAGLDDSLTNRVLAGSPFSSAYSMGGTAHCLSEAPYRIDGKKAVAIDGPPVWGDDCMTNHLVAKLGDDYAALNVDTGSPDQQSIEASRWVARGFGPAVELVLRFDHALKLDGAVCAPKQSPCDEFGTTAMTYVAKYDRNPQGGSLDRALKGDEKASYEAAVARAKAPGGIASKGDAPTLPDFGSDDLAVGSMTGYDSEATLFPLTFRGETLVGYIGHGHVGWRANDDWMVSAWRLKNGKLEPVASAYVNVVRGSLLLSAPVTPPPPESH</sequence>
<dbReference type="PATRIC" id="fig|1440763.5.peg.3128"/>
<dbReference type="KEGG" id="lrz:BJI69_10605"/>
<evidence type="ECO:0000313" key="2">
    <source>
        <dbReference type="EMBL" id="APG04301.1"/>
    </source>
</evidence>
<dbReference type="Gene3D" id="1.20.1270.180">
    <property type="match status" value="1"/>
</dbReference>
<dbReference type="OrthoDB" id="5957809at2"/>
<evidence type="ECO:0000259" key="1">
    <source>
        <dbReference type="Pfam" id="PF07007"/>
    </source>
</evidence>
<reference evidence="3" key="1">
    <citation type="submission" date="2016-09" db="EMBL/GenBank/DDBJ databases">
        <authorList>
            <person name="Lysoe E."/>
        </authorList>
    </citation>
    <scope>NUCLEOTIDE SEQUENCE [LARGE SCALE GENOMIC DNA]</scope>
    <source>
        <strain evidence="3">LJ96T</strain>
    </source>
</reference>
<protein>
    <recommendedName>
        <fullName evidence="1">Lysozyme inhibitor LprI-like N-terminal domain-containing protein</fullName>
    </recommendedName>
</protein>
<dbReference type="STRING" id="1440763.BJI69_10605"/>
<keyword evidence="3" id="KW-1185">Reference proteome</keyword>
<dbReference type="RefSeq" id="WP_046968592.1">
    <property type="nucleotide sequence ID" value="NZ_CP017480.1"/>
</dbReference>
<dbReference type="AlphaFoldDB" id="A0A0G9H9Z1"/>
<gene>
    <name evidence="2" type="ORF">BJI69_10605</name>
</gene>
<organism evidence="2 3">
    <name type="scientific">Luteibacter rhizovicinus DSM 16549</name>
    <dbReference type="NCBI Taxonomy" id="1440763"/>
    <lineage>
        <taxon>Bacteria</taxon>
        <taxon>Pseudomonadati</taxon>
        <taxon>Pseudomonadota</taxon>
        <taxon>Gammaproteobacteria</taxon>
        <taxon>Lysobacterales</taxon>
        <taxon>Rhodanobacteraceae</taxon>
        <taxon>Luteibacter</taxon>
    </lineage>
</organism>
<dbReference type="EMBL" id="CP017480">
    <property type="protein sequence ID" value="APG04301.1"/>
    <property type="molecule type" value="Genomic_DNA"/>
</dbReference>
<dbReference type="Proteomes" id="UP000182987">
    <property type="component" value="Chromosome"/>
</dbReference>
<feature type="domain" description="Lysozyme inhibitor LprI-like N-terminal" evidence="1">
    <location>
        <begin position="27"/>
        <end position="89"/>
    </location>
</feature>
<proteinExistence type="predicted"/>
<name>A0A0G9H9Z1_9GAMM</name>
<accession>A0A0G9H9Z1</accession>